<accession>A0A9N6WQF8</accession>
<name>A0A9N6WQF8_9CRUS</name>
<dbReference type="InterPro" id="IPR033495">
    <property type="entry name" value="MRPP3_PIN_dom"/>
</dbReference>
<evidence type="ECO:0000256" key="8">
    <source>
        <dbReference type="SAM" id="MobiDB-lite"/>
    </source>
</evidence>
<evidence type="ECO:0000256" key="3">
    <source>
        <dbReference type="ARBA" id="ARBA00022723"/>
    </source>
</evidence>
<dbReference type="GO" id="GO:0004526">
    <property type="term" value="F:ribonuclease P activity"/>
    <property type="evidence" value="ECO:0007669"/>
    <property type="project" value="TreeGrafter"/>
</dbReference>
<protein>
    <submittedName>
        <fullName evidence="10">EOG090X0CGF</fullName>
    </submittedName>
</protein>
<evidence type="ECO:0000259" key="9">
    <source>
        <dbReference type="Pfam" id="PF16953"/>
    </source>
</evidence>
<keyword evidence="3" id="KW-0479">Metal-binding</keyword>
<feature type="compositionally biased region" description="Basic and acidic residues" evidence="8">
    <location>
        <begin position="1"/>
        <end position="10"/>
    </location>
</feature>
<evidence type="ECO:0000256" key="6">
    <source>
        <dbReference type="ARBA" id="ARBA00022946"/>
    </source>
</evidence>
<dbReference type="GO" id="GO:0046872">
    <property type="term" value="F:metal ion binding"/>
    <property type="evidence" value="ECO:0007669"/>
    <property type="project" value="UniProtKB-KW"/>
</dbReference>
<evidence type="ECO:0000256" key="2">
    <source>
        <dbReference type="ARBA" id="ARBA00007626"/>
    </source>
</evidence>
<dbReference type="GO" id="GO:0001682">
    <property type="term" value="P:tRNA 5'-leader removal"/>
    <property type="evidence" value="ECO:0007669"/>
    <property type="project" value="TreeGrafter"/>
</dbReference>
<keyword evidence="7" id="KW-0496">Mitochondrion</keyword>
<sequence>MSAESKRDELTSEVSSARSKPEPKAIAVSCGEFRIESFSSLGPSRSCKRASLSLPCPTQEGDMGEVLQVTKASTICFCVKEPSLLMRISLSSAKKLGNLFGAAGFFDLGFLFSISSQCNVAVNDRFLQIDYKCFGLVLIIKLLHLYLIQIQHFKEESKIPTNFTGLKITITTSRNIEFGSLKRDIGLQIIETRSNNYIVLSFKSIMNRLNFLSGFLKKSKNSTRGSTFATRLNKHNFDANFMRVCLTERNFSVAEAYVQHLEHNNKWIKLFAENEEAKKELMNFLSHHEIFLSKDLIHQLKGTIENSSAGTIQGSYTQIDDRTGECQNCQKKLENYELNDEQFTMLRSALLEKVLHGPDVYIGSNPQELKKFKDFVRKTSPYDVVIDGLNVIYTFNSKGSVSEKMKLLRTVVNHFRQQNKKVLVLGRNHMRGWNRSVVRDIEKIGHLFTTENTSRDDPFLLYAALHSGNKTKFLSEDIMRDHLYRLGDYDLKMLFRRWQRSSQLQIKRVNSDGSIDIREPLKHSTISQFSDGRWHIPYDDGQLRYSYQLPNTWLCLKPISPSTPV</sequence>
<dbReference type="GO" id="GO:0030678">
    <property type="term" value="C:mitochondrial ribonuclease P complex"/>
    <property type="evidence" value="ECO:0007669"/>
    <property type="project" value="TreeGrafter"/>
</dbReference>
<dbReference type="Gene3D" id="3.40.50.11980">
    <property type="match status" value="1"/>
</dbReference>
<proteinExistence type="inferred from homology"/>
<evidence type="ECO:0000256" key="4">
    <source>
        <dbReference type="ARBA" id="ARBA00022801"/>
    </source>
</evidence>
<comment type="similarity">
    <text evidence="2">Belongs to the PPR family. P subfamily.</text>
</comment>
<keyword evidence="5" id="KW-0862">Zinc</keyword>
<evidence type="ECO:0000256" key="7">
    <source>
        <dbReference type="ARBA" id="ARBA00023128"/>
    </source>
</evidence>
<keyword evidence="6" id="KW-0809">Transit peptide</keyword>
<dbReference type="CDD" id="cd18718">
    <property type="entry name" value="PIN_PRORP"/>
    <property type="match status" value="1"/>
</dbReference>
<evidence type="ECO:0000256" key="5">
    <source>
        <dbReference type="ARBA" id="ARBA00022833"/>
    </source>
</evidence>
<dbReference type="PANTHER" id="PTHR13547">
    <property type="match status" value="1"/>
</dbReference>
<comment type="subcellular location">
    <subcellularLocation>
        <location evidence="1">Mitochondrion</location>
    </subcellularLocation>
</comment>
<keyword evidence="4" id="KW-0378">Hydrolase</keyword>
<dbReference type="EMBL" id="OC986112">
    <property type="protein sequence ID" value="CAG4642767.1"/>
    <property type="molecule type" value="Genomic_DNA"/>
</dbReference>
<dbReference type="InterPro" id="IPR031595">
    <property type="entry name" value="PRORP_C"/>
</dbReference>
<organism evidence="10">
    <name type="scientific">Evadne anonyx</name>
    <dbReference type="NCBI Taxonomy" id="141404"/>
    <lineage>
        <taxon>Eukaryota</taxon>
        <taxon>Metazoa</taxon>
        <taxon>Ecdysozoa</taxon>
        <taxon>Arthropoda</taxon>
        <taxon>Crustacea</taxon>
        <taxon>Branchiopoda</taxon>
        <taxon>Diplostraca</taxon>
        <taxon>Cladocera</taxon>
        <taxon>Onychopoda</taxon>
        <taxon>Podonidae</taxon>
        <taxon>Evadne</taxon>
    </lineage>
</organism>
<feature type="domain" description="PRORP" evidence="9">
    <location>
        <begin position="322"/>
        <end position="555"/>
    </location>
</feature>
<reference evidence="10" key="1">
    <citation type="submission" date="2021-04" db="EMBL/GenBank/DDBJ databases">
        <authorList>
            <person name="Cornetti L."/>
        </authorList>
    </citation>
    <scope>NUCLEOTIDE SEQUENCE</scope>
</reference>
<dbReference type="AlphaFoldDB" id="A0A9N6WQF8"/>
<gene>
    <name evidence="10" type="primary">EOG090X0CGF</name>
</gene>
<evidence type="ECO:0000256" key="1">
    <source>
        <dbReference type="ARBA" id="ARBA00004173"/>
    </source>
</evidence>
<dbReference type="GO" id="GO:0097745">
    <property type="term" value="P:mitochondrial tRNA 5'-end processing"/>
    <property type="evidence" value="ECO:0007669"/>
    <property type="project" value="TreeGrafter"/>
</dbReference>
<evidence type="ECO:0000313" key="10">
    <source>
        <dbReference type="EMBL" id="CAG4642767.1"/>
    </source>
</evidence>
<feature type="region of interest" description="Disordered" evidence="8">
    <location>
        <begin position="1"/>
        <end position="24"/>
    </location>
</feature>
<dbReference type="Pfam" id="PF16953">
    <property type="entry name" value="PRORP"/>
    <property type="match status" value="1"/>
</dbReference>
<dbReference type="PANTHER" id="PTHR13547:SF1">
    <property type="entry name" value="MITOCHONDRIAL RIBONUCLEASE P CATALYTIC SUBUNIT"/>
    <property type="match status" value="1"/>
</dbReference>